<dbReference type="Proteomes" id="UP000694545">
    <property type="component" value="Unplaced"/>
</dbReference>
<dbReference type="InterPro" id="IPR000048">
    <property type="entry name" value="IQ_motif_EF-hand-BS"/>
</dbReference>
<keyword evidence="12" id="KW-0175">Coiled coil</keyword>
<reference evidence="13" key="2">
    <citation type="submission" date="2025-09" db="UniProtKB">
        <authorList>
            <consortium name="Ensembl"/>
        </authorList>
    </citation>
    <scope>IDENTIFICATION</scope>
</reference>
<feature type="coiled-coil region" evidence="12">
    <location>
        <begin position="110"/>
        <end position="158"/>
    </location>
</feature>
<evidence type="ECO:0000256" key="9">
    <source>
        <dbReference type="ARBA" id="ARBA00023273"/>
    </source>
</evidence>
<keyword evidence="7" id="KW-0969">Cilium</keyword>
<dbReference type="Ensembl" id="ENSVKKT00000008236.1">
    <property type="protein sequence ID" value="ENSVKKP00000008024.1"/>
    <property type="gene ID" value="ENSVKKG00000005649.1"/>
</dbReference>
<keyword evidence="6" id="KW-0282">Flagellum</keyword>
<dbReference type="InterPro" id="IPR042815">
    <property type="entry name" value="DRC10"/>
</dbReference>
<dbReference type="PANTHER" id="PTHR31598:SF1">
    <property type="entry name" value="DYNEIN REGULATORY COMPLEX PROTEIN 10"/>
    <property type="match status" value="1"/>
</dbReference>
<evidence type="ECO:0000313" key="13">
    <source>
        <dbReference type="Ensembl" id="ENSVKKP00000008024.1"/>
    </source>
</evidence>
<comment type="function">
    <text evidence="1">Component of the nexin-dynein regulatory complex (N-DRC), a key regulator of ciliary/flagellar motility which maintains the alignment and integrity of the distal axoneme and regulates microtubule sliding in motile axonemes.</text>
</comment>
<dbReference type="AlphaFoldDB" id="A0A8D2J120"/>
<keyword evidence="14" id="KW-1185">Reference proteome</keyword>
<dbReference type="Pfam" id="PF00612">
    <property type="entry name" value="IQ"/>
    <property type="match status" value="1"/>
</dbReference>
<organism evidence="13 14">
    <name type="scientific">Varanus komodoensis</name>
    <name type="common">Komodo dragon</name>
    <dbReference type="NCBI Taxonomy" id="61221"/>
    <lineage>
        <taxon>Eukaryota</taxon>
        <taxon>Metazoa</taxon>
        <taxon>Chordata</taxon>
        <taxon>Craniata</taxon>
        <taxon>Vertebrata</taxon>
        <taxon>Euteleostomi</taxon>
        <taxon>Lepidosauria</taxon>
        <taxon>Squamata</taxon>
        <taxon>Bifurcata</taxon>
        <taxon>Unidentata</taxon>
        <taxon>Episquamata</taxon>
        <taxon>Toxicofera</taxon>
        <taxon>Anguimorpha</taxon>
        <taxon>Paleoanguimorpha</taxon>
        <taxon>Varanoidea</taxon>
        <taxon>Varanidae</taxon>
        <taxon>Varanus</taxon>
    </lineage>
</organism>
<evidence type="ECO:0000256" key="12">
    <source>
        <dbReference type="SAM" id="Coils"/>
    </source>
</evidence>
<protein>
    <recommendedName>
        <fullName evidence="4">Dynein regulatory complex protein 10</fullName>
    </recommendedName>
    <alternativeName>
        <fullName evidence="10">IQ domain-containing protein D</fullName>
    </alternativeName>
</protein>
<evidence type="ECO:0000256" key="1">
    <source>
        <dbReference type="ARBA" id="ARBA00003029"/>
    </source>
</evidence>
<dbReference type="PROSITE" id="PS50096">
    <property type="entry name" value="IQ"/>
    <property type="match status" value="1"/>
</dbReference>
<evidence type="ECO:0000256" key="2">
    <source>
        <dbReference type="ARBA" id="ARBA00004611"/>
    </source>
</evidence>
<comment type="similarity">
    <text evidence="3">Belongs to the DRC10 family.</text>
</comment>
<dbReference type="SMART" id="SM00015">
    <property type="entry name" value="IQ"/>
    <property type="match status" value="1"/>
</dbReference>
<proteinExistence type="inferred from homology"/>
<name>A0A8D2J120_VARKO</name>
<accession>A0A8D2J120</accession>
<keyword evidence="8" id="KW-0206">Cytoskeleton</keyword>
<dbReference type="Gene3D" id="1.20.5.190">
    <property type="match status" value="1"/>
</dbReference>
<reference evidence="13" key="1">
    <citation type="submission" date="2025-08" db="UniProtKB">
        <authorList>
            <consortium name="Ensembl"/>
        </authorList>
    </citation>
    <scope>IDENTIFICATION</scope>
</reference>
<evidence type="ECO:0000256" key="4">
    <source>
        <dbReference type="ARBA" id="ARBA00021752"/>
    </source>
</evidence>
<keyword evidence="5" id="KW-0963">Cytoplasm</keyword>
<evidence type="ECO:0000256" key="5">
    <source>
        <dbReference type="ARBA" id="ARBA00022490"/>
    </source>
</evidence>
<evidence type="ECO:0000256" key="6">
    <source>
        <dbReference type="ARBA" id="ARBA00022846"/>
    </source>
</evidence>
<comment type="subunit">
    <text evidence="11">Component of the nexin-dynein regulatory complex (N-DRC). Interacts with CFAP52.</text>
</comment>
<keyword evidence="9" id="KW-0966">Cell projection</keyword>
<evidence type="ECO:0000313" key="14">
    <source>
        <dbReference type="Proteomes" id="UP000694545"/>
    </source>
</evidence>
<comment type="subcellular location">
    <subcellularLocation>
        <location evidence="2">Cytoplasm</location>
        <location evidence="2">Cytoskeleton</location>
        <location evidence="2">Flagellum axoneme</location>
    </subcellularLocation>
</comment>
<evidence type="ECO:0000256" key="11">
    <source>
        <dbReference type="ARBA" id="ARBA00046836"/>
    </source>
</evidence>
<sequence length="198" mass="23502">CLWREASCLMNAAIKELKTHLHNLAKFSESQIQRNRADTEKQQKGETRASQAKCAKLQQELQQLRAQLNALIAENRESELNLRKKKYKVEMEIENWIQKYDTEMIEKQEIEEIEVVYTVEKEQLAELREKYALLEKEYSQIEEERRVKREQWEKAEKELAILVRAATLIQALWKGYLVRSLLRSKRKKKGKGKKGGRK</sequence>
<evidence type="ECO:0000256" key="3">
    <source>
        <dbReference type="ARBA" id="ARBA00009071"/>
    </source>
</evidence>
<evidence type="ECO:0000256" key="7">
    <source>
        <dbReference type="ARBA" id="ARBA00023069"/>
    </source>
</evidence>
<feature type="coiled-coil region" evidence="12">
    <location>
        <begin position="47"/>
        <end position="81"/>
    </location>
</feature>
<evidence type="ECO:0000256" key="10">
    <source>
        <dbReference type="ARBA" id="ARBA00032180"/>
    </source>
</evidence>
<evidence type="ECO:0000256" key="8">
    <source>
        <dbReference type="ARBA" id="ARBA00023212"/>
    </source>
</evidence>
<dbReference type="PANTHER" id="PTHR31598">
    <property type="entry name" value="IQ DOMAIN-CONTAINING PROTEIN D"/>
    <property type="match status" value="1"/>
</dbReference>